<dbReference type="PANTHER" id="PTHR20941">
    <property type="entry name" value="FOLATE SYNTHESIS PROTEINS"/>
    <property type="match status" value="1"/>
</dbReference>
<comment type="caution">
    <text evidence="12">The sequence shown here is derived from an EMBL/GenBank/DDBJ whole genome shotgun (WGS) entry which is preliminary data.</text>
</comment>
<comment type="catalytic activity">
    <reaction evidence="1">
        <text>(7,8-dihydropterin-6-yl)methyl diphosphate + 4-aminobenzoate = 7,8-dihydropteroate + diphosphate</text>
        <dbReference type="Rhea" id="RHEA:19949"/>
        <dbReference type="ChEBI" id="CHEBI:17836"/>
        <dbReference type="ChEBI" id="CHEBI:17839"/>
        <dbReference type="ChEBI" id="CHEBI:33019"/>
        <dbReference type="ChEBI" id="CHEBI:72950"/>
        <dbReference type="EC" id="2.5.1.15"/>
    </reaction>
</comment>
<dbReference type="Gene3D" id="3.20.20.20">
    <property type="entry name" value="Dihydropteroate synthase-like"/>
    <property type="match status" value="1"/>
</dbReference>
<dbReference type="EC" id="2.5.1.15" evidence="5 10"/>
<dbReference type="PROSITE" id="PS00793">
    <property type="entry name" value="DHPS_2"/>
    <property type="match status" value="1"/>
</dbReference>
<protein>
    <recommendedName>
        <fullName evidence="5 10">Dihydropteroate synthase</fullName>
        <shortName evidence="10">DHPS</shortName>
        <ecNumber evidence="5 10">2.5.1.15</ecNumber>
    </recommendedName>
    <alternativeName>
        <fullName evidence="10">Dihydropteroate pyrophosphorylase</fullName>
    </alternativeName>
</protein>
<evidence type="ECO:0000256" key="9">
    <source>
        <dbReference type="ARBA" id="ARBA00022909"/>
    </source>
</evidence>
<name>A0ABW0NQX4_9MICO</name>
<dbReference type="RefSeq" id="WP_386739797.1">
    <property type="nucleotide sequence ID" value="NZ_JBHSMG010000002.1"/>
</dbReference>
<dbReference type="PROSITE" id="PS50972">
    <property type="entry name" value="PTERIN_BINDING"/>
    <property type="match status" value="1"/>
</dbReference>
<comment type="cofactor">
    <cofactor evidence="2 10">
        <name>Mg(2+)</name>
        <dbReference type="ChEBI" id="CHEBI:18420"/>
    </cofactor>
</comment>
<dbReference type="EMBL" id="JBHSMG010000002">
    <property type="protein sequence ID" value="MFC5502093.1"/>
    <property type="molecule type" value="Genomic_DNA"/>
</dbReference>
<keyword evidence="6 10" id="KW-0808">Transferase</keyword>
<dbReference type="InterPro" id="IPR011005">
    <property type="entry name" value="Dihydropteroate_synth-like_sf"/>
</dbReference>
<evidence type="ECO:0000259" key="11">
    <source>
        <dbReference type="PROSITE" id="PS50972"/>
    </source>
</evidence>
<dbReference type="PANTHER" id="PTHR20941:SF1">
    <property type="entry name" value="FOLIC ACID SYNTHESIS PROTEIN FOL1"/>
    <property type="match status" value="1"/>
</dbReference>
<evidence type="ECO:0000256" key="3">
    <source>
        <dbReference type="ARBA" id="ARBA00004763"/>
    </source>
</evidence>
<dbReference type="NCBIfam" id="TIGR01496">
    <property type="entry name" value="DHPS"/>
    <property type="match status" value="1"/>
</dbReference>
<keyword evidence="9 10" id="KW-0289">Folate biosynthesis</keyword>
<dbReference type="InterPro" id="IPR045031">
    <property type="entry name" value="DHP_synth-like"/>
</dbReference>
<comment type="pathway">
    <text evidence="3 10">Cofactor biosynthesis; tetrahydrofolate biosynthesis; 7,8-dihydrofolate from 2-amino-4-hydroxy-6-hydroxymethyl-7,8-dihydropteridine diphosphate and 4-aminobenzoate: step 1/2.</text>
</comment>
<keyword evidence="7 10" id="KW-0479">Metal-binding</keyword>
<dbReference type="Proteomes" id="UP001596039">
    <property type="component" value="Unassembled WGS sequence"/>
</dbReference>
<evidence type="ECO:0000256" key="6">
    <source>
        <dbReference type="ARBA" id="ARBA00022679"/>
    </source>
</evidence>
<dbReference type="GO" id="GO:0004156">
    <property type="term" value="F:dihydropteroate synthase activity"/>
    <property type="evidence" value="ECO:0007669"/>
    <property type="project" value="UniProtKB-EC"/>
</dbReference>
<feature type="domain" description="Pterin-binding" evidence="11">
    <location>
        <begin position="8"/>
        <end position="260"/>
    </location>
</feature>
<sequence length="271" mass="28497">MTARPVAPQIMGVLNVTPDSFSDGGRYADVDAAVAHAVALVEQGASIVDVGGESTRPGATPVEPKAEKRRVIPVVRELVSRGIPVSIDTKHASTALAAVDAGAQIINDVSGGLADGAMARAVADTGVHYVVMHWREGGADAKPEYRNVVAEVRRELKSRIARLVVEGVRPEQIVVDPGLGFGKTAEQNWRLLGHLEQLSSLGHGVLIGASRKRFLAELLPDGAPTSDRDAPTAVISALAAASGAWAVRVHDVASTRLALDVWTRWQSGARP</sequence>
<dbReference type="CDD" id="cd00739">
    <property type="entry name" value="DHPS"/>
    <property type="match status" value="1"/>
</dbReference>
<proteinExistence type="inferred from homology"/>
<evidence type="ECO:0000256" key="2">
    <source>
        <dbReference type="ARBA" id="ARBA00001946"/>
    </source>
</evidence>
<evidence type="ECO:0000256" key="10">
    <source>
        <dbReference type="RuleBase" id="RU361205"/>
    </source>
</evidence>
<dbReference type="Pfam" id="PF00809">
    <property type="entry name" value="Pterin_bind"/>
    <property type="match status" value="1"/>
</dbReference>
<keyword evidence="8 10" id="KW-0460">Magnesium</keyword>
<evidence type="ECO:0000256" key="4">
    <source>
        <dbReference type="ARBA" id="ARBA00009503"/>
    </source>
</evidence>
<dbReference type="PROSITE" id="PS00792">
    <property type="entry name" value="DHPS_1"/>
    <property type="match status" value="1"/>
</dbReference>
<dbReference type="InterPro" id="IPR000489">
    <property type="entry name" value="Pterin-binding_dom"/>
</dbReference>
<comment type="similarity">
    <text evidence="4 10">Belongs to the DHPS family.</text>
</comment>
<evidence type="ECO:0000313" key="13">
    <source>
        <dbReference type="Proteomes" id="UP001596039"/>
    </source>
</evidence>
<dbReference type="SUPFAM" id="SSF51717">
    <property type="entry name" value="Dihydropteroate synthetase-like"/>
    <property type="match status" value="1"/>
</dbReference>
<evidence type="ECO:0000256" key="8">
    <source>
        <dbReference type="ARBA" id="ARBA00022842"/>
    </source>
</evidence>
<organism evidence="12 13">
    <name type="scientific">Lysinimonas soli</name>
    <dbReference type="NCBI Taxonomy" id="1074233"/>
    <lineage>
        <taxon>Bacteria</taxon>
        <taxon>Bacillati</taxon>
        <taxon>Actinomycetota</taxon>
        <taxon>Actinomycetes</taxon>
        <taxon>Micrococcales</taxon>
        <taxon>Microbacteriaceae</taxon>
        <taxon>Lysinimonas</taxon>
    </lineage>
</organism>
<dbReference type="InterPro" id="IPR006390">
    <property type="entry name" value="DHP_synth_dom"/>
</dbReference>
<evidence type="ECO:0000256" key="7">
    <source>
        <dbReference type="ARBA" id="ARBA00022723"/>
    </source>
</evidence>
<accession>A0ABW0NQX4</accession>
<evidence type="ECO:0000313" key="12">
    <source>
        <dbReference type="EMBL" id="MFC5502093.1"/>
    </source>
</evidence>
<evidence type="ECO:0000256" key="5">
    <source>
        <dbReference type="ARBA" id="ARBA00012458"/>
    </source>
</evidence>
<gene>
    <name evidence="12" type="primary">folP</name>
    <name evidence="12" type="ORF">ACFPJ4_07555</name>
</gene>
<comment type="function">
    <text evidence="10">Catalyzes the condensation of para-aminobenzoate (pABA) with 6-hydroxymethyl-7,8-dihydropterin diphosphate (DHPt-PP) to form 7,8-dihydropteroate (H2Pte), the immediate precursor of folate derivatives.</text>
</comment>
<keyword evidence="13" id="KW-1185">Reference proteome</keyword>
<reference evidence="13" key="1">
    <citation type="journal article" date="2019" name="Int. J. Syst. Evol. Microbiol.">
        <title>The Global Catalogue of Microorganisms (GCM) 10K type strain sequencing project: providing services to taxonomists for standard genome sequencing and annotation.</title>
        <authorList>
            <consortium name="The Broad Institute Genomics Platform"/>
            <consortium name="The Broad Institute Genome Sequencing Center for Infectious Disease"/>
            <person name="Wu L."/>
            <person name="Ma J."/>
        </authorList>
    </citation>
    <scope>NUCLEOTIDE SEQUENCE [LARGE SCALE GENOMIC DNA]</scope>
    <source>
        <strain evidence="13">CGMCC 4.6997</strain>
    </source>
</reference>
<evidence type="ECO:0000256" key="1">
    <source>
        <dbReference type="ARBA" id="ARBA00000012"/>
    </source>
</evidence>